<feature type="domain" description="MATH" evidence="18">
    <location>
        <begin position="371"/>
        <end position="536"/>
    </location>
</feature>
<keyword evidence="14" id="KW-0325">Glycoprotein</keyword>
<dbReference type="EC" id="3.4.24.-" evidence="16"/>
<evidence type="ECO:0000256" key="12">
    <source>
        <dbReference type="ARBA" id="ARBA00023145"/>
    </source>
</evidence>
<dbReference type="InterPro" id="IPR024079">
    <property type="entry name" value="MetalloPept_cat_dom_sf"/>
</dbReference>
<dbReference type="Pfam" id="PF22486">
    <property type="entry name" value="MATH_2"/>
    <property type="match status" value="1"/>
</dbReference>
<evidence type="ECO:0000256" key="1">
    <source>
        <dbReference type="ARBA" id="ARBA00004479"/>
    </source>
</evidence>
<evidence type="ECO:0000256" key="15">
    <source>
        <dbReference type="PROSITE-ProRule" id="PRU01211"/>
    </source>
</evidence>
<evidence type="ECO:0000259" key="17">
    <source>
        <dbReference type="PROSITE" id="PS50060"/>
    </source>
</evidence>
<dbReference type="InterPro" id="IPR013320">
    <property type="entry name" value="ConA-like_dom_sf"/>
</dbReference>
<dbReference type="Gene3D" id="2.60.210.10">
    <property type="entry name" value="Apoptosis, Tumor Necrosis Factor Receptor Associated Protein 2, Chain A"/>
    <property type="match status" value="1"/>
</dbReference>
<evidence type="ECO:0000256" key="2">
    <source>
        <dbReference type="ARBA" id="ARBA00022536"/>
    </source>
</evidence>
<evidence type="ECO:0000256" key="3">
    <source>
        <dbReference type="ARBA" id="ARBA00022670"/>
    </source>
</evidence>
<reference evidence="20" key="2">
    <citation type="submission" date="2025-09" db="UniProtKB">
        <authorList>
            <consortium name="Ensembl"/>
        </authorList>
    </citation>
    <scope>IDENTIFICATION</scope>
</reference>
<dbReference type="AlphaFoldDB" id="A0A7M4FPX5"/>
<organism evidence="20 21">
    <name type="scientific">Crocodylus porosus</name>
    <name type="common">Saltwater crocodile</name>
    <name type="synonym">Estuarine crocodile</name>
    <dbReference type="NCBI Taxonomy" id="8502"/>
    <lineage>
        <taxon>Eukaryota</taxon>
        <taxon>Metazoa</taxon>
        <taxon>Chordata</taxon>
        <taxon>Craniata</taxon>
        <taxon>Vertebrata</taxon>
        <taxon>Euteleostomi</taxon>
        <taxon>Archelosauria</taxon>
        <taxon>Archosauria</taxon>
        <taxon>Crocodylia</taxon>
        <taxon>Longirostres</taxon>
        <taxon>Crocodylidae</taxon>
        <taxon>Crocodylus</taxon>
    </lineage>
</organism>
<keyword evidence="3 15" id="KW-0645">Protease</keyword>
<dbReference type="PROSITE" id="PS00740">
    <property type="entry name" value="MAM_1"/>
    <property type="match status" value="1"/>
</dbReference>
<keyword evidence="8 15" id="KW-0862">Zinc</keyword>
<evidence type="ECO:0000256" key="10">
    <source>
        <dbReference type="ARBA" id="ARBA00023049"/>
    </source>
</evidence>
<evidence type="ECO:0000256" key="7">
    <source>
        <dbReference type="ARBA" id="ARBA00022801"/>
    </source>
</evidence>
<dbReference type="SMART" id="SM00235">
    <property type="entry name" value="ZnMc"/>
    <property type="match status" value="1"/>
</dbReference>
<dbReference type="PANTHER" id="PTHR10127">
    <property type="entry name" value="DISCOIDIN, CUB, EGF, LAMININ , AND ZINC METALLOPROTEASE DOMAIN CONTAINING"/>
    <property type="match status" value="1"/>
</dbReference>
<dbReference type="InterPro" id="IPR006026">
    <property type="entry name" value="Peptidase_Metallo"/>
</dbReference>
<evidence type="ECO:0000313" key="21">
    <source>
        <dbReference type="Proteomes" id="UP000594220"/>
    </source>
</evidence>
<feature type="domain" description="MAM" evidence="17">
    <location>
        <begin position="213"/>
        <end position="373"/>
    </location>
</feature>
<comment type="caution">
    <text evidence="15">Lacks conserved residue(s) required for the propagation of feature annotation.</text>
</comment>
<dbReference type="Ensembl" id="ENSCPRT00005000973.1">
    <property type="protein sequence ID" value="ENSCPRP00005000842.1"/>
    <property type="gene ID" value="ENSCPRG00005000617.1"/>
</dbReference>
<keyword evidence="4" id="KW-0812">Transmembrane</keyword>
<dbReference type="PROSITE" id="PS51864">
    <property type="entry name" value="ASTACIN"/>
    <property type="match status" value="1"/>
</dbReference>
<protein>
    <recommendedName>
        <fullName evidence="16">Metalloendopeptidase</fullName>
        <ecNumber evidence="16">3.4.24.-</ecNumber>
    </recommendedName>
</protein>
<feature type="binding site" evidence="15">
    <location>
        <position position="105"/>
    </location>
    <ligand>
        <name>Zn(2+)</name>
        <dbReference type="ChEBI" id="CHEBI:29105"/>
        <note>catalytic</note>
    </ligand>
</feature>
<name>A0A7M4FPX5_CROPO</name>
<dbReference type="PANTHER" id="PTHR10127:SF824">
    <property type="entry name" value="MEPRIN A SUBUNIT ALPHA"/>
    <property type="match status" value="1"/>
</dbReference>
<dbReference type="Gene3D" id="3.40.390.10">
    <property type="entry name" value="Collagenase (Catalytic Domain)"/>
    <property type="match status" value="1"/>
</dbReference>
<dbReference type="InterPro" id="IPR002083">
    <property type="entry name" value="MATH/TRAF_dom"/>
</dbReference>
<accession>A0A7M4FPX5</accession>
<comment type="cofactor">
    <cofactor evidence="15 16">
        <name>Zn(2+)</name>
        <dbReference type="ChEBI" id="CHEBI:29105"/>
    </cofactor>
    <text evidence="15 16">Binds 1 zinc ion per subunit.</text>
</comment>
<dbReference type="SUPFAM" id="SSF49899">
    <property type="entry name" value="Concanavalin A-like lectins/glucanases"/>
    <property type="match status" value="1"/>
</dbReference>
<feature type="binding site" evidence="15">
    <location>
        <position position="111"/>
    </location>
    <ligand>
        <name>Zn(2+)</name>
        <dbReference type="ChEBI" id="CHEBI:29105"/>
        <note>catalytic</note>
    </ligand>
</feature>
<evidence type="ECO:0000256" key="9">
    <source>
        <dbReference type="ARBA" id="ARBA00022989"/>
    </source>
</evidence>
<keyword evidence="13" id="KW-1015">Disulfide bond</keyword>
<dbReference type="PRINTS" id="PR00020">
    <property type="entry name" value="MAMDOMAIN"/>
</dbReference>
<evidence type="ECO:0000256" key="6">
    <source>
        <dbReference type="ARBA" id="ARBA00022729"/>
    </source>
</evidence>
<evidence type="ECO:0000256" key="13">
    <source>
        <dbReference type="ARBA" id="ARBA00023157"/>
    </source>
</evidence>
<dbReference type="InterPro" id="IPR001506">
    <property type="entry name" value="Peptidase_M12A"/>
</dbReference>
<keyword evidence="21" id="KW-1185">Reference proteome</keyword>
<dbReference type="Gene3D" id="2.60.120.200">
    <property type="match status" value="1"/>
</dbReference>
<proteinExistence type="predicted"/>
<evidence type="ECO:0000256" key="4">
    <source>
        <dbReference type="ARBA" id="ARBA00022692"/>
    </source>
</evidence>
<evidence type="ECO:0000256" key="14">
    <source>
        <dbReference type="ARBA" id="ARBA00023180"/>
    </source>
</evidence>
<keyword evidence="12" id="KW-0865">Zymogen</keyword>
<dbReference type="CDD" id="cd06263">
    <property type="entry name" value="MAM"/>
    <property type="match status" value="1"/>
</dbReference>
<dbReference type="PRINTS" id="PR00480">
    <property type="entry name" value="ASTACIN"/>
</dbReference>
<dbReference type="Proteomes" id="UP000594220">
    <property type="component" value="Unplaced"/>
</dbReference>
<evidence type="ECO:0000313" key="20">
    <source>
        <dbReference type="Ensembl" id="ENSCPRP00005000842.1"/>
    </source>
</evidence>
<dbReference type="FunFam" id="2.60.210.10:FF:000009">
    <property type="entry name" value="Meprin A subunit"/>
    <property type="match status" value="1"/>
</dbReference>
<dbReference type="Pfam" id="PF01400">
    <property type="entry name" value="Astacin"/>
    <property type="match status" value="1"/>
</dbReference>
<dbReference type="SUPFAM" id="SSF55486">
    <property type="entry name" value="Metalloproteases ('zincins'), catalytic domain"/>
    <property type="match status" value="1"/>
</dbReference>
<feature type="domain" description="Peptidase M12A" evidence="19">
    <location>
        <begin position="6"/>
        <end position="206"/>
    </location>
</feature>
<keyword evidence="11" id="KW-0472">Membrane</keyword>
<evidence type="ECO:0000259" key="18">
    <source>
        <dbReference type="PROSITE" id="PS50144"/>
    </source>
</evidence>
<keyword evidence="10 15" id="KW-0482">Metalloprotease</keyword>
<dbReference type="InterPro" id="IPR008974">
    <property type="entry name" value="TRAF-like"/>
</dbReference>
<keyword evidence="5 15" id="KW-0479">Metal-binding</keyword>
<dbReference type="SMART" id="SM00137">
    <property type="entry name" value="MAM"/>
    <property type="match status" value="1"/>
</dbReference>
<sequence length="668" mass="75407">MLVSHQFIPSVTKIPEKPVSAFCRKVNTIASLSDLNAKGVILQAFEMFRLKTCVDFKPYEGEKTYLKFEKLDGCWSYVGDLQTGQTVSIGDRCDYKYLVQHEVLHALGFYHEQSRTDRDDYVQIWWDQIIEGYAYAFDKHNDSYLLDLNTPYDYESVLHYGPYSFNINSNISSITTKIPKFNGIIGQRLDLSRIDSLELNKLYGCSSSLTLLDQCTFENINICGMVQGEQDDDDWGHTLGKPGNEDHTLLGHCKDGGYFMHLDTRTGNASQSALLESRVFYPKRKEKCLQFFYKLNGSPQDKLVIWVKMDDGTGNVRKMIKLHTIKGESFSNIAFNIQTKFRYAFQGIKGDPASSGGGITIDDISLTETKCPTSVWHIRNFSTAFNSTSRGDFISSPVFYSSEGYGFELRLYPHGRATSSYVNYMGITFHLCSSENDGLLEWPAGNRQVILTVLDQDPEVAQRMSLSLSFTTNPNQRVYEKNDTLQWDKPSITGSFSSSCNCYVGPGAGWNSFLTHSEMHWKNFLKNDDLFIFADFEGINIYLSLDPHAHLCGSSSTLWEVMFEVSCDLLEDPTAPPPLILFSHRSGLSDIKPFSWKTLEDIFSHPILYGSPLVEHGGEEAGWRLRFCSPRVGGGKGRGATKLRKGISFHFYCSSEVHTAPKAKQILG</sequence>
<evidence type="ECO:0000256" key="8">
    <source>
        <dbReference type="ARBA" id="ARBA00022833"/>
    </source>
</evidence>
<dbReference type="GO" id="GO:0008270">
    <property type="term" value="F:zinc ion binding"/>
    <property type="evidence" value="ECO:0007669"/>
    <property type="project" value="UniProtKB-UniRule"/>
</dbReference>
<dbReference type="GO" id="GO:0006508">
    <property type="term" value="P:proteolysis"/>
    <property type="evidence" value="ECO:0007669"/>
    <property type="project" value="UniProtKB-KW"/>
</dbReference>
<comment type="subcellular location">
    <subcellularLocation>
        <location evidence="1">Membrane</location>
        <topology evidence="1">Single-pass type I membrane protein</topology>
    </subcellularLocation>
</comment>
<evidence type="ECO:0000256" key="11">
    <source>
        <dbReference type="ARBA" id="ARBA00023136"/>
    </source>
</evidence>
<dbReference type="PROSITE" id="PS50144">
    <property type="entry name" value="MATH"/>
    <property type="match status" value="1"/>
</dbReference>
<dbReference type="SMART" id="SM00061">
    <property type="entry name" value="MATH"/>
    <property type="match status" value="1"/>
</dbReference>
<evidence type="ECO:0000259" key="19">
    <source>
        <dbReference type="PROSITE" id="PS51864"/>
    </source>
</evidence>
<keyword evidence="7 15" id="KW-0378">Hydrolase</keyword>
<dbReference type="PROSITE" id="PS50060">
    <property type="entry name" value="MAM_2"/>
    <property type="match status" value="1"/>
</dbReference>
<dbReference type="GO" id="GO:0004222">
    <property type="term" value="F:metalloendopeptidase activity"/>
    <property type="evidence" value="ECO:0007669"/>
    <property type="project" value="UniProtKB-UniRule"/>
</dbReference>
<dbReference type="SUPFAM" id="SSF49599">
    <property type="entry name" value="TRAF domain-like"/>
    <property type="match status" value="1"/>
</dbReference>
<keyword evidence="6" id="KW-0732">Signal</keyword>
<evidence type="ECO:0000256" key="16">
    <source>
        <dbReference type="RuleBase" id="RU361183"/>
    </source>
</evidence>
<dbReference type="GeneTree" id="ENSGT00950000183111"/>
<keyword evidence="2" id="KW-0245">EGF-like domain</keyword>
<dbReference type="InterPro" id="IPR000998">
    <property type="entry name" value="MAM_dom"/>
</dbReference>
<feature type="binding site" evidence="15">
    <location>
        <position position="101"/>
    </location>
    <ligand>
        <name>Zn(2+)</name>
        <dbReference type="ChEBI" id="CHEBI:29105"/>
        <note>catalytic</note>
    </ligand>
</feature>
<reference evidence="20" key="1">
    <citation type="submission" date="2025-08" db="UniProtKB">
        <authorList>
            <consortium name="Ensembl"/>
        </authorList>
    </citation>
    <scope>IDENTIFICATION</scope>
</reference>
<dbReference type="GO" id="GO:0016020">
    <property type="term" value="C:membrane"/>
    <property type="evidence" value="ECO:0007669"/>
    <property type="project" value="UniProtKB-SubCell"/>
</dbReference>
<evidence type="ECO:0000256" key="5">
    <source>
        <dbReference type="ARBA" id="ARBA00022723"/>
    </source>
</evidence>
<keyword evidence="9" id="KW-1133">Transmembrane helix</keyword>
<dbReference type="FunFam" id="3.40.390.10:FF:000015">
    <property type="entry name" value="Meprin A subunit"/>
    <property type="match status" value="1"/>
</dbReference>
<feature type="active site" evidence="15">
    <location>
        <position position="102"/>
    </location>
</feature>
<dbReference type="Pfam" id="PF00629">
    <property type="entry name" value="MAM"/>
    <property type="match status" value="1"/>
</dbReference>
<dbReference type="FunFam" id="2.60.120.200:FF:000037">
    <property type="entry name" value="Meprin A subunit"/>
    <property type="match status" value="1"/>
</dbReference>